<feature type="domain" description="BTB" evidence="1">
    <location>
        <begin position="19"/>
        <end position="98"/>
    </location>
</feature>
<evidence type="ECO:0000313" key="3">
    <source>
        <dbReference type="Proteomes" id="UP001212997"/>
    </source>
</evidence>
<dbReference type="AlphaFoldDB" id="A0AAD5URY5"/>
<protein>
    <recommendedName>
        <fullName evidence="1">BTB domain-containing protein</fullName>
    </recommendedName>
</protein>
<reference evidence="2" key="1">
    <citation type="submission" date="2022-07" db="EMBL/GenBank/DDBJ databases">
        <title>Genome Sequence of Physisporinus lineatus.</title>
        <authorList>
            <person name="Buettner E."/>
        </authorList>
    </citation>
    <scope>NUCLEOTIDE SEQUENCE</scope>
    <source>
        <strain evidence="2">VT162</strain>
    </source>
</reference>
<evidence type="ECO:0000259" key="1">
    <source>
        <dbReference type="PROSITE" id="PS50097"/>
    </source>
</evidence>
<dbReference type="PROSITE" id="PS50097">
    <property type="entry name" value="BTB"/>
    <property type="match status" value="1"/>
</dbReference>
<dbReference type="Gene3D" id="3.30.710.10">
    <property type="entry name" value="Potassium Channel Kv1.1, Chain A"/>
    <property type="match status" value="2"/>
</dbReference>
<sequence>MEPNRTVKRAKPPFNRDDADIILRSKDHVDFYLHRQFLTVASPFFTDLFSLKQPLTDDGQPHATLNGKRVPIIHLTETDLVLDSLFRILYPTEWSPGDILSMADTLGAARKYQIEYAERKLRGLLFDNLETEPMAVYAVACALGIEDTAAKAASTLRRQARIESVSLKLPYHPSMNGRVSAGQYHRLLQHCRCHTAVKTFIVHDPSPGSGKPKTAKDRKPDFIGGLKDLDDLQLFPPNILDVNPSGRIPSDIIVRSSDGHHFATHIFILRLASPMLSELVDSPDLPIVDDRPCLKLDVDGKVLRQVLERCYPYPPWSIQDLDALTAIADAAKKYKIIGLVNLARNCLVHVAETSSDALRAFCIAVFHGWREEAQKVGEIFGKLPNGTTYAYGPDAYRPEMELIPAWPYRCLLLYLRDCLNCLQRSDPAVLLSLMTLNQEVDEALSSAGTFDPGF</sequence>
<dbReference type="InterPro" id="IPR011333">
    <property type="entry name" value="SKP1/BTB/POZ_sf"/>
</dbReference>
<dbReference type="Proteomes" id="UP001212997">
    <property type="component" value="Unassembled WGS sequence"/>
</dbReference>
<evidence type="ECO:0000313" key="2">
    <source>
        <dbReference type="EMBL" id="KAJ3476170.1"/>
    </source>
</evidence>
<comment type="caution">
    <text evidence="2">The sequence shown here is derived from an EMBL/GenBank/DDBJ whole genome shotgun (WGS) entry which is preliminary data.</text>
</comment>
<dbReference type="Pfam" id="PF00651">
    <property type="entry name" value="BTB"/>
    <property type="match status" value="1"/>
</dbReference>
<dbReference type="EMBL" id="JANAWD010000743">
    <property type="protein sequence ID" value="KAJ3476170.1"/>
    <property type="molecule type" value="Genomic_DNA"/>
</dbReference>
<gene>
    <name evidence="2" type="ORF">NLI96_g11344</name>
</gene>
<keyword evidence="3" id="KW-1185">Reference proteome</keyword>
<proteinExistence type="predicted"/>
<name>A0AAD5URY5_9APHY</name>
<dbReference type="InterPro" id="IPR000210">
    <property type="entry name" value="BTB/POZ_dom"/>
</dbReference>
<dbReference type="SUPFAM" id="SSF54695">
    <property type="entry name" value="POZ domain"/>
    <property type="match status" value="2"/>
</dbReference>
<dbReference type="SMART" id="SM00225">
    <property type="entry name" value="BTB"/>
    <property type="match status" value="2"/>
</dbReference>
<organism evidence="2 3">
    <name type="scientific">Meripilus lineatus</name>
    <dbReference type="NCBI Taxonomy" id="2056292"/>
    <lineage>
        <taxon>Eukaryota</taxon>
        <taxon>Fungi</taxon>
        <taxon>Dikarya</taxon>
        <taxon>Basidiomycota</taxon>
        <taxon>Agaricomycotina</taxon>
        <taxon>Agaricomycetes</taxon>
        <taxon>Polyporales</taxon>
        <taxon>Meripilaceae</taxon>
        <taxon>Meripilus</taxon>
    </lineage>
</organism>
<accession>A0AAD5URY5</accession>